<dbReference type="Proteomes" id="UP000281431">
    <property type="component" value="Unassembled WGS sequence"/>
</dbReference>
<sequence length="70" mass="8354">MNKEKKIQDTHHRMIRKLTGSLIQQMNMEVEFVQRIESHPDQTSLHMVTRIAFAAMFKITRHSNTIFRTN</sequence>
<evidence type="ECO:0000313" key="2">
    <source>
        <dbReference type="Proteomes" id="UP000281431"/>
    </source>
</evidence>
<comment type="caution">
    <text evidence="1">The sequence shown here is derived from an EMBL/GenBank/DDBJ whole genome shotgun (WGS) entry which is preliminary data.</text>
</comment>
<evidence type="ECO:0000313" key="1">
    <source>
        <dbReference type="EMBL" id="RQH01951.1"/>
    </source>
</evidence>
<protein>
    <submittedName>
        <fullName evidence="1">Uncharacterized protein</fullName>
    </submittedName>
</protein>
<name>A0A3N6MVG2_NATCH</name>
<dbReference type="EMBL" id="REFZ01000003">
    <property type="protein sequence ID" value="RQH01951.1"/>
    <property type="molecule type" value="Genomic_DNA"/>
</dbReference>
<keyword evidence="2" id="KW-1185">Reference proteome</keyword>
<proteinExistence type="predicted"/>
<gene>
    <name evidence="1" type="ORF">EA472_06510</name>
</gene>
<organism evidence="1 2">
    <name type="scientific">Natrarchaeobius chitinivorans</name>
    <dbReference type="NCBI Taxonomy" id="1679083"/>
    <lineage>
        <taxon>Archaea</taxon>
        <taxon>Methanobacteriati</taxon>
        <taxon>Methanobacteriota</taxon>
        <taxon>Stenosarchaea group</taxon>
        <taxon>Halobacteria</taxon>
        <taxon>Halobacteriales</taxon>
        <taxon>Natrialbaceae</taxon>
        <taxon>Natrarchaeobius</taxon>
    </lineage>
</organism>
<accession>A0A3N6MVG2</accession>
<reference evidence="1 2" key="1">
    <citation type="submission" date="2018-10" db="EMBL/GenBank/DDBJ databases">
        <title>Natrarchaeobius chitinivorans gen. nov., sp. nov., and Natrarchaeobius haloalkaliphilus sp. nov., alkaliphilic, chitin-utilizing haloarchaea from hypersaline alkaline lakes.</title>
        <authorList>
            <person name="Sorokin D.Y."/>
            <person name="Elcheninov A.G."/>
            <person name="Kostrikina N.A."/>
            <person name="Bale N.J."/>
            <person name="Sinninghe Damste J.S."/>
            <person name="Khijniak T.V."/>
            <person name="Kublanov I.V."/>
            <person name="Toshchakov S.V."/>
        </authorList>
    </citation>
    <scope>NUCLEOTIDE SEQUENCE [LARGE SCALE GENOMIC DNA]</scope>
    <source>
        <strain evidence="1 2">AArcht7</strain>
    </source>
</reference>
<dbReference type="AlphaFoldDB" id="A0A3N6MVG2"/>